<proteinExistence type="predicted"/>
<dbReference type="OrthoDB" id="582405at2759"/>
<dbReference type="PANTHER" id="PTHR33086">
    <property type="entry name" value="OS05G0468200 PROTEIN-RELATED"/>
    <property type="match status" value="1"/>
</dbReference>
<dbReference type="InterPro" id="IPR011676">
    <property type="entry name" value="DUF1618"/>
</dbReference>
<feature type="domain" description="DUF1618" evidence="1">
    <location>
        <begin position="33"/>
        <end position="160"/>
    </location>
</feature>
<dbReference type="Proteomes" id="UP000095767">
    <property type="component" value="Unassembled WGS sequence"/>
</dbReference>
<dbReference type="STRING" id="888268.A0A1E5VQT4"/>
<dbReference type="PANTHER" id="PTHR33086:SF62">
    <property type="entry name" value="OS01G0182100 PROTEIN"/>
    <property type="match status" value="1"/>
</dbReference>
<dbReference type="EMBL" id="LWDX02032467">
    <property type="protein sequence ID" value="OEL27467.1"/>
    <property type="molecule type" value="Genomic_DNA"/>
</dbReference>
<protein>
    <recommendedName>
        <fullName evidence="1">DUF1618 domain-containing protein</fullName>
    </recommendedName>
</protein>
<dbReference type="AlphaFoldDB" id="A0A1E5VQT4"/>
<evidence type="ECO:0000313" key="2">
    <source>
        <dbReference type="EMBL" id="OEL27467.1"/>
    </source>
</evidence>
<accession>A0A1E5VQT4</accession>
<gene>
    <name evidence="2" type="ORF">BAE44_0011514</name>
</gene>
<evidence type="ECO:0000313" key="3">
    <source>
        <dbReference type="Proteomes" id="UP000095767"/>
    </source>
</evidence>
<sequence length="203" mass="22482">MAVRLPLPPELRGPTFFFHVDMAFAFAGSHVFWVDLLTGVLVCDLFEPQGPESPVARGVLPVYPPTHNIRFGLKPQEFRSMGCACGAIKLVAMTGYSEGLPSNEVALKTWTLSPDLKEWKKGSAIQVGDLWGSKSFSAMGLPRVRPMFPVLSMDEDGIIYVFLNEIEYVDEVNDFGQIIGRQLVLKGHHVICLDLPSNNVLYS</sequence>
<comment type="caution">
    <text evidence="2">The sequence shown here is derived from an EMBL/GenBank/DDBJ whole genome shotgun (WGS) entry which is preliminary data.</text>
</comment>
<dbReference type="Pfam" id="PF07762">
    <property type="entry name" value="DUF1618"/>
    <property type="match status" value="1"/>
</dbReference>
<name>A0A1E5VQT4_9POAL</name>
<organism evidence="2 3">
    <name type="scientific">Dichanthelium oligosanthes</name>
    <dbReference type="NCBI Taxonomy" id="888268"/>
    <lineage>
        <taxon>Eukaryota</taxon>
        <taxon>Viridiplantae</taxon>
        <taxon>Streptophyta</taxon>
        <taxon>Embryophyta</taxon>
        <taxon>Tracheophyta</taxon>
        <taxon>Spermatophyta</taxon>
        <taxon>Magnoliopsida</taxon>
        <taxon>Liliopsida</taxon>
        <taxon>Poales</taxon>
        <taxon>Poaceae</taxon>
        <taxon>PACMAD clade</taxon>
        <taxon>Panicoideae</taxon>
        <taxon>Panicodae</taxon>
        <taxon>Paniceae</taxon>
        <taxon>Dichantheliinae</taxon>
        <taxon>Dichanthelium</taxon>
    </lineage>
</organism>
<evidence type="ECO:0000259" key="1">
    <source>
        <dbReference type="Pfam" id="PF07762"/>
    </source>
</evidence>
<keyword evidence="3" id="KW-1185">Reference proteome</keyword>
<reference evidence="2 3" key="1">
    <citation type="submission" date="2016-09" db="EMBL/GenBank/DDBJ databases">
        <title>The draft genome of Dichanthelium oligosanthes: A C3 panicoid grass species.</title>
        <authorList>
            <person name="Studer A.J."/>
            <person name="Schnable J.C."/>
            <person name="Brutnell T.P."/>
        </authorList>
    </citation>
    <scope>NUCLEOTIDE SEQUENCE [LARGE SCALE GENOMIC DNA]</scope>
    <source>
        <strain evidence="3">cv. Kellogg 1175</strain>
        <tissue evidence="2">Leaf</tissue>
    </source>
</reference>